<protein>
    <submittedName>
        <fullName evidence="1">Uncharacterized protein</fullName>
    </submittedName>
</protein>
<proteinExistence type="predicted"/>
<accession>A0ABN8RBU6</accession>
<keyword evidence="2" id="KW-1185">Reference proteome</keyword>
<reference evidence="1 2" key="1">
    <citation type="submission" date="2022-05" db="EMBL/GenBank/DDBJ databases">
        <authorList>
            <consortium name="Genoscope - CEA"/>
            <person name="William W."/>
        </authorList>
    </citation>
    <scope>NUCLEOTIDE SEQUENCE [LARGE SCALE GENOMIC DNA]</scope>
</reference>
<comment type="caution">
    <text evidence="1">The sequence shown here is derived from an EMBL/GenBank/DDBJ whole genome shotgun (WGS) entry which is preliminary data.</text>
</comment>
<evidence type="ECO:0000313" key="1">
    <source>
        <dbReference type="EMBL" id="CAH3176378.1"/>
    </source>
</evidence>
<sequence>MSSSEIEIFSEREETELIGVNESKERRISSKVRERFSASFLEAKEAPGVLLQSRIPVDLKGNTHKPSTEFSVGRCDPGKNTFSCYIEDKKYFLCAENNEVFLMCSDGCDPNDDKFLFKVDKVDRRTQNSKYSTIQSAKTEQFLISDESGNASMKEITDHTDGPTSDRQAWFQFIPDQRRYSLSWQN</sequence>
<dbReference type="EMBL" id="CALNXK010000212">
    <property type="protein sequence ID" value="CAH3176378.1"/>
    <property type="molecule type" value="Genomic_DNA"/>
</dbReference>
<evidence type="ECO:0000313" key="2">
    <source>
        <dbReference type="Proteomes" id="UP001159405"/>
    </source>
</evidence>
<organism evidence="1 2">
    <name type="scientific">Porites lobata</name>
    <dbReference type="NCBI Taxonomy" id="104759"/>
    <lineage>
        <taxon>Eukaryota</taxon>
        <taxon>Metazoa</taxon>
        <taxon>Cnidaria</taxon>
        <taxon>Anthozoa</taxon>
        <taxon>Hexacorallia</taxon>
        <taxon>Scleractinia</taxon>
        <taxon>Fungiina</taxon>
        <taxon>Poritidae</taxon>
        <taxon>Porites</taxon>
    </lineage>
</organism>
<gene>
    <name evidence="1" type="ORF">PLOB_00018163</name>
</gene>
<name>A0ABN8RBU6_9CNID</name>
<dbReference type="Proteomes" id="UP001159405">
    <property type="component" value="Unassembled WGS sequence"/>
</dbReference>